<proteinExistence type="predicted"/>
<dbReference type="EMBL" id="UYRT01001452">
    <property type="protein sequence ID" value="VDK29671.1"/>
    <property type="molecule type" value="Genomic_DNA"/>
</dbReference>
<dbReference type="OrthoDB" id="9450922at2759"/>
<evidence type="ECO:0000313" key="4">
    <source>
        <dbReference type="WBParaSite" id="GPUH_0000124701-mRNA-1"/>
    </source>
</evidence>
<dbReference type="WBParaSite" id="GPUH_0000124701-mRNA-1">
    <property type="protein sequence ID" value="GPUH_0000124701-mRNA-1"/>
    <property type="gene ID" value="GPUH_0000124701"/>
</dbReference>
<dbReference type="PANTHER" id="PTHR10677">
    <property type="entry name" value="UBIQUILIN"/>
    <property type="match status" value="1"/>
</dbReference>
<dbReference type="Pfam" id="PF00240">
    <property type="entry name" value="ubiquitin"/>
    <property type="match status" value="1"/>
</dbReference>
<dbReference type="Proteomes" id="UP000271098">
    <property type="component" value="Unassembled WGS sequence"/>
</dbReference>
<reference evidence="4" key="1">
    <citation type="submission" date="2016-06" db="UniProtKB">
        <authorList>
            <consortium name="WormBaseParasite"/>
        </authorList>
    </citation>
    <scope>IDENTIFICATION</scope>
</reference>
<dbReference type="InterPro" id="IPR000626">
    <property type="entry name" value="Ubiquitin-like_dom"/>
</dbReference>
<dbReference type="Gene3D" id="1.10.260.100">
    <property type="match status" value="1"/>
</dbReference>
<protein>
    <submittedName>
        <fullName evidence="4">Ubiquitin-like domain-containing protein</fullName>
    </submittedName>
</protein>
<evidence type="ECO:0000313" key="3">
    <source>
        <dbReference type="Proteomes" id="UP000271098"/>
    </source>
</evidence>
<dbReference type="SMART" id="SM00727">
    <property type="entry name" value="STI1"/>
    <property type="match status" value="2"/>
</dbReference>
<dbReference type="InterPro" id="IPR015496">
    <property type="entry name" value="Ubiquilin"/>
</dbReference>
<dbReference type="Gene3D" id="3.10.20.90">
    <property type="entry name" value="Phosphatidylinositol 3-kinase Catalytic Subunit, Chain A, domain 1"/>
    <property type="match status" value="1"/>
</dbReference>
<dbReference type="PROSITE" id="PS50053">
    <property type="entry name" value="UBIQUITIN_2"/>
    <property type="match status" value="1"/>
</dbReference>
<evidence type="ECO:0000259" key="1">
    <source>
        <dbReference type="PROSITE" id="PS50053"/>
    </source>
</evidence>
<gene>
    <name evidence="2" type="ORF">GPUH_LOCUS1248</name>
</gene>
<dbReference type="GO" id="GO:0005829">
    <property type="term" value="C:cytosol"/>
    <property type="evidence" value="ECO:0007669"/>
    <property type="project" value="TreeGrafter"/>
</dbReference>
<accession>A0A183CXQ6</accession>
<dbReference type="AlphaFoldDB" id="A0A183CXQ6"/>
<keyword evidence="3" id="KW-1185">Reference proteome</keyword>
<evidence type="ECO:0000313" key="2">
    <source>
        <dbReference type="EMBL" id="VDK29671.1"/>
    </source>
</evidence>
<dbReference type="SUPFAM" id="SSF54236">
    <property type="entry name" value="Ubiquitin-like"/>
    <property type="match status" value="1"/>
</dbReference>
<dbReference type="InterPro" id="IPR029071">
    <property type="entry name" value="Ubiquitin-like_domsf"/>
</dbReference>
<dbReference type="GO" id="GO:0031593">
    <property type="term" value="F:polyubiquitin modification-dependent protein binding"/>
    <property type="evidence" value="ECO:0007669"/>
    <property type="project" value="TreeGrafter"/>
</dbReference>
<reference evidence="2 3" key="2">
    <citation type="submission" date="2018-11" db="EMBL/GenBank/DDBJ databases">
        <authorList>
            <consortium name="Pathogen Informatics"/>
        </authorList>
    </citation>
    <scope>NUCLEOTIDE SEQUENCE [LARGE SCALE GENOMIC DNA]</scope>
</reference>
<sequence>MLKVKTTLSELISQPAEKLCLIFSGKILKDHETLEHHSIRDGMAIHLVVRNIQRSGATGANAPGGRMGGAFGMTQQLMENPDVMRELMNTPLAQSILNNPDIIRSLIADKLGHLLNDPEIIRQTMEMVRNPNMFQEMMRNHDQAIRNLQGIPGGQAALQRLYQDVQEPLLNSAANTFASNPFASLVDNSSNTGKPLVS</sequence>
<dbReference type="FunFam" id="1.10.260.100:FF:000001">
    <property type="entry name" value="Ubiquilin 1"/>
    <property type="match status" value="1"/>
</dbReference>
<name>A0A183CXQ6_9BILA</name>
<dbReference type="PANTHER" id="PTHR10677:SF3">
    <property type="entry name" value="FI07626P-RELATED"/>
    <property type="match status" value="1"/>
</dbReference>
<dbReference type="GO" id="GO:0006511">
    <property type="term" value="P:ubiquitin-dependent protein catabolic process"/>
    <property type="evidence" value="ECO:0007669"/>
    <property type="project" value="TreeGrafter"/>
</dbReference>
<dbReference type="InterPro" id="IPR006636">
    <property type="entry name" value="STI1_HS-bd"/>
</dbReference>
<organism evidence="4">
    <name type="scientific">Gongylonema pulchrum</name>
    <dbReference type="NCBI Taxonomy" id="637853"/>
    <lineage>
        <taxon>Eukaryota</taxon>
        <taxon>Metazoa</taxon>
        <taxon>Ecdysozoa</taxon>
        <taxon>Nematoda</taxon>
        <taxon>Chromadorea</taxon>
        <taxon>Rhabditida</taxon>
        <taxon>Spirurina</taxon>
        <taxon>Spiruromorpha</taxon>
        <taxon>Spiruroidea</taxon>
        <taxon>Gongylonematidae</taxon>
        <taxon>Gongylonema</taxon>
    </lineage>
</organism>
<feature type="domain" description="Ubiquitin-like" evidence="1">
    <location>
        <begin position="1"/>
        <end position="50"/>
    </location>
</feature>
<dbReference type="Pfam" id="PF23195">
    <property type="entry name" value="UBQLN1"/>
    <property type="match status" value="1"/>
</dbReference>